<feature type="active site" evidence="16">
    <location>
        <position position="170"/>
    </location>
</feature>
<evidence type="ECO:0000256" key="11">
    <source>
        <dbReference type="ARBA" id="ARBA00022984"/>
    </source>
</evidence>
<dbReference type="NCBIfam" id="TIGR01205">
    <property type="entry name" value="D_ala_D_alaTIGR"/>
    <property type="match status" value="1"/>
</dbReference>
<dbReference type="InterPro" id="IPR016185">
    <property type="entry name" value="PreATP-grasp_dom_sf"/>
</dbReference>
<comment type="subcellular location">
    <subcellularLocation>
        <location evidence="15">Cytoplasm</location>
    </subcellularLocation>
</comment>
<keyword evidence="22" id="KW-1185">Reference proteome</keyword>
<evidence type="ECO:0000256" key="15">
    <source>
        <dbReference type="HAMAP-Rule" id="MF_00047"/>
    </source>
</evidence>
<evidence type="ECO:0000256" key="17">
    <source>
        <dbReference type="PIRSR" id="PIRSR039102-2"/>
    </source>
</evidence>
<comment type="catalytic activity">
    <reaction evidence="14 15">
        <text>2 D-alanine + ATP = D-alanyl-D-alanine + ADP + phosphate + H(+)</text>
        <dbReference type="Rhea" id="RHEA:11224"/>
        <dbReference type="ChEBI" id="CHEBI:15378"/>
        <dbReference type="ChEBI" id="CHEBI:30616"/>
        <dbReference type="ChEBI" id="CHEBI:43474"/>
        <dbReference type="ChEBI" id="CHEBI:57416"/>
        <dbReference type="ChEBI" id="CHEBI:57822"/>
        <dbReference type="ChEBI" id="CHEBI:456216"/>
        <dbReference type="EC" id="6.3.2.4"/>
    </reaction>
</comment>
<accession>A0A3A6U056</accession>
<feature type="domain" description="ATP-grasp" evidence="20">
    <location>
        <begin position="124"/>
        <end position="330"/>
    </location>
</feature>
<dbReference type="NCBIfam" id="NF002528">
    <property type="entry name" value="PRK01966.1-4"/>
    <property type="match status" value="1"/>
</dbReference>
<comment type="caution">
    <text evidence="21">The sequence shown here is derived from an EMBL/GenBank/DDBJ whole genome shotgun (WGS) entry which is preliminary data.</text>
</comment>
<keyword evidence="11 15" id="KW-0573">Peptidoglycan synthesis</keyword>
<comment type="similarity">
    <text evidence="4 15">Belongs to the D-alanine--D-alanine ligase family.</text>
</comment>
<feature type="active site" evidence="16">
    <location>
        <position position="308"/>
    </location>
</feature>
<feature type="binding site" evidence="17">
    <location>
        <begin position="200"/>
        <end position="207"/>
    </location>
    <ligand>
        <name>ATP</name>
        <dbReference type="ChEBI" id="CHEBI:30616"/>
    </ligand>
</feature>
<proteinExistence type="inferred from homology"/>
<evidence type="ECO:0000256" key="19">
    <source>
        <dbReference type="PROSITE-ProRule" id="PRU00409"/>
    </source>
</evidence>
<dbReference type="PANTHER" id="PTHR23132">
    <property type="entry name" value="D-ALANINE--D-ALANINE LIGASE"/>
    <property type="match status" value="1"/>
</dbReference>
<evidence type="ECO:0000256" key="16">
    <source>
        <dbReference type="PIRSR" id="PIRSR039102-1"/>
    </source>
</evidence>
<evidence type="ECO:0000256" key="13">
    <source>
        <dbReference type="ARBA" id="ARBA00023316"/>
    </source>
</evidence>
<name>A0A3A6U056_9GAMM</name>
<dbReference type="PROSITE" id="PS00843">
    <property type="entry name" value="DALA_DALA_LIGASE_1"/>
    <property type="match status" value="1"/>
</dbReference>
<keyword evidence="6 18" id="KW-0479">Metal-binding</keyword>
<evidence type="ECO:0000256" key="5">
    <source>
        <dbReference type="ARBA" id="ARBA00022598"/>
    </source>
</evidence>
<dbReference type="RefSeq" id="WP_121855038.1">
    <property type="nucleotide sequence ID" value="NZ_CP037952.1"/>
</dbReference>
<evidence type="ECO:0000256" key="1">
    <source>
        <dbReference type="ARBA" id="ARBA00001936"/>
    </source>
</evidence>
<dbReference type="SUPFAM" id="SSF56059">
    <property type="entry name" value="Glutathione synthetase ATP-binding domain-like"/>
    <property type="match status" value="1"/>
</dbReference>
<dbReference type="NCBIfam" id="NF002527">
    <property type="entry name" value="PRK01966.1-3"/>
    <property type="match status" value="1"/>
</dbReference>
<dbReference type="Gene3D" id="3.30.1490.20">
    <property type="entry name" value="ATP-grasp fold, A domain"/>
    <property type="match status" value="1"/>
</dbReference>
<keyword evidence="15" id="KW-0963">Cytoplasm</keyword>
<dbReference type="SUPFAM" id="SSF52440">
    <property type="entry name" value="PreATP-grasp domain"/>
    <property type="match status" value="1"/>
</dbReference>
<evidence type="ECO:0000256" key="14">
    <source>
        <dbReference type="ARBA" id="ARBA00047614"/>
    </source>
</evidence>
<dbReference type="GO" id="GO:0009252">
    <property type="term" value="P:peptidoglycan biosynthetic process"/>
    <property type="evidence" value="ECO:0007669"/>
    <property type="project" value="UniProtKB-UniRule"/>
</dbReference>
<dbReference type="UniPathway" id="UPA00219"/>
<dbReference type="Proteomes" id="UP000273022">
    <property type="component" value="Unassembled WGS sequence"/>
</dbReference>
<keyword evidence="5 15" id="KW-0436">Ligase</keyword>
<reference evidence="21 22" key="1">
    <citation type="submission" date="2018-09" db="EMBL/GenBank/DDBJ databases">
        <title>Phylogeny of the Shewanellaceae, and recommendation for two new genera, Pseudoshewanella and Parashewanella.</title>
        <authorList>
            <person name="Wang G."/>
        </authorList>
    </citation>
    <scope>NUCLEOTIDE SEQUENCE [LARGE SCALE GENOMIC DNA]</scope>
    <source>
        <strain evidence="21 22">KCTC 22492</strain>
    </source>
</reference>
<evidence type="ECO:0000256" key="10">
    <source>
        <dbReference type="ARBA" id="ARBA00022960"/>
    </source>
</evidence>
<keyword evidence="10 15" id="KW-0133">Cell shape</keyword>
<evidence type="ECO:0000256" key="4">
    <source>
        <dbReference type="ARBA" id="ARBA00010871"/>
    </source>
</evidence>
<dbReference type="Gene3D" id="3.40.50.20">
    <property type="match status" value="1"/>
</dbReference>
<feature type="binding site" evidence="17">
    <location>
        <begin position="296"/>
        <end position="297"/>
    </location>
    <ligand>
        <name>ATP</name>
        <dbReference type="ChEBI" id="CHEBI:30616"/>
    </ligand>
</feature>
<keyword evidence="12 18" id="KW-0464">Manganese</keyword>
<feature type="active site" evidence="16">
    <location>
        <position position="16"/>
    </location>
</feature>
<feature type="binding site" evidence="18">
    <location>
        <position position="284"/>
    </location>
    <ligand>
        <name>Mg(2+)</name>
        <dbReference type="ChEBI" id="CHEBI:18420"/>
        <label>1</label>
    </ligand>
</feature>
<dbReference type="GO" id="GO:0046872">
    <property type="term" value="F:metal ion binding"/>
    <property type="evidence" value="ECO:0007669"/>
    <property type="project" value="UniProtKB-KW"/>
</dbReference>
<protein>
    <recommendedName>
        <fullName evidence="15">D-alanine--D-alanine ligase</fullName>
        <ecNumber evidence="15">6.3.2.4</ecNumber>
    </recommendedName>
    <alternativeName>
        <fullName evidence="15">D-Ala-D-Ala ligase</fullName>
    </alternativeName>
    <alternativeName>
        <fullName evidence="15">D-alanylalanine synthetase</fullName>
    </alternativeName>
</protein>
<evidence type="ECO:0000313" key="22">
    <source>
        <dbReference type="Proteomes" id="UP000273022"/>
    </source>
</evidence>
<dbReference type="PROSITE" id="PS00844">
    <property type="entry name" value="DALA_DALA_LIGASE_2"/>
    <property type="match status" value="1"/>
</dbReference>
<dbReference type="InterPro" id="IPR005905">
    <property type="entry name" value="D_ala_D_ala"/>
</dbReference>
<feature type="binding site" evidence="18">
    <location>
        <position position="297"/>
    </location>
    <ligand>
        <name>Mg(2+)</name>
        <dbReference type="ChEBI" id="CHEBI:18420"/>
        <label>2</label>
    </ligand>
</feature>
<dbReference type="GO" id="GO:0071555">
    <property type="term" value="P:cell wall organization"/>
    <property type="evidence" value="ECO:0007669"/>
    <property type="project" value="UniProtKB-KW"/>
</dbReference>
<evidence type="ECO:0000256" key="12">
    <source>
        <dbReference type="ARBA" id="ARBA00023211"/>
    </source>
</evidence>
<feature type="binding site" evidence="18">
    <location>
        <position position="297"/>
    </location>
    <ligand>
        <name>Mg(2+)</name>
        <dbReference type="ChEBI" id="CHEBI:18420"/>
        <label>1</label>
    </ligand>
</feature>
<dbReference type="InterPro" id="IPR000291">
    <property type="entry name" value="D-Ala_lig_Van_CS"/>
</dbReference>
<dbReference type="GO" id="GO:0005524">
    <property type="term" value="F:ATP binding"/>
    <property type="evidence" value="ECO:0007669"/>
    <property type="project" value="UniProtKB-UniRule"/>
</dbReference>
<evidence type="ECO:0000256" key="7">
    <source>
        <dbReference type="ARBA" id="ARBA00022741"/>
    </source>
</evidence>
<feature type="binding site" evidence="17">
    <location>
        <begin position="170"/>
        <end position="171"/>
    </location>
    <ligand>
        <name>ATP</name>
        <dbReference type="ChEBI" id="CHEBI:30616"/>
    </ligand>
</feature>
<organism evidence="21 22">
    <name type="scientific">Parashewanella spongiae</name>
    <dbReference type="NCBI Taxonomy" id="342950"/>
    <lineage>
        <taxon>Bacteria</taxon>
        <taxon>Pseudomonadati</taxon>
        <taxon>Pseudomonadota</taxon>
        <taxon>Gammaproteobacteria</taxon>
        <taxon>Alteromonadales</taxon>
        <taxon>Shewanellaceae</taxon>
        <taxon>Parashewanella</taxon>
    </lineage>
</organism>
<dbReference type="GO" id="GO:0008716">
    <property type="term" value="F:D-alanine-D-alanine ligase activity"/>
    <property type="evidence" value="ECO:0007669"/>
    <property type="project" value="UniProtKB-UniRule"/>
</dbReference>
<feature type="binding site" evidence="17">
    <location>
        <begin position="162"/>
        <end position="164"/>
    </location>
    <ligand>
        <name>ATP</name>
        <dbReference type="ChEBI" id="CHEBI:30616"/>
    </ligand>
</feature>
<evidence type="ECO:0000256" key="8">
    <source>
        <dbReference type="ARBA" id="ARBA00022840"/>
    </source>
</evidence>
<dbReference type="GO" id="GO:0005829">
    <property type="term" value="C:cytosol"/>
    <property type="evidence" value="ECO:0007669"/>
    <property type="project" value="TreeGrafter"/>
</dbReference>
<dbReference type="Pfam" id="PF01820">
    <property type="entry name" value="Dala_Dala_lig_N"/>
    <property type="match status" value="1"/>
</dbReference>
<dbReference type="Gene3D" id="3.30.470.20">
    <property type="entry name" value="ATP-grasp fold, B domain"/>
    <property type="match status" value="1"/>
</dbReference>
<comment type="cofactor">
    <cofactor evidence="18">
        <name>Mg(2+)</name>
        <dbReference type="ChEBI" id="CHEBI:18420"/>
    </cofactor>
    <cofactor evidence="18">
        <name>Mn(2+)</name>
        <dbReference type="ChEBI" id="CHEBI:29035"/>
    </cofactor>
    <text evidence="18">Binds 2 magnesium or manganese ions per subunit.</text>
</comment>
<dbReference type="HAMAP" id="MF_00047">
    <property type="entry name" value="Dala_Dala_lig"/>
    <property type="match status" value="1"/>
</dbReference>
<evidence type="ECO:0000313" key="21">
    <source>
        <dbReference type="EMBL" id="RJY05994.1"/>
    </source>
</evidence>
<evidence type="ECO:0000256" key="18">
    <source>
        <dbReference type="PIRSR" id="PIRSR039102-3"/>
    </source>
</evidence>
<dbReference type="OrthoDB" id="9813261at2"/>
<dbReference type="GO" id="GO:0008360">
    <property type="term" value="P:regulation of cell shape"/>
    <property type="evidence" value="ECO:0007669"/>
    <property type="project" value="UniProtKB-KW"/>
</dbReference>
<dbReference type="InterPro" id="IPR011095">
    <property type="entry name" value="Dala_Dala_lig_C"/>
</dbReference>
<keyword evidence="8 19" id="KW-0067">ATP-binding</keyword>
<evidence type="ECO:0000256" key="3">
    <source>
        <dbReference type="ARBA" id="ARBA00004752"/>
    </source>
</evidence>
<dbReference type="AlphaFoldDB" id="A0A3A6U056"/>
<gene>
    <name evidence="15" type="primary">ddl</name>
    <name evidence="21" type="ORF">D5R81_18295</name>
</gene>
<evidence type="ECO:0000256" key="2">
    <source>
        <dbReference type="ARBA" id="ARBA00003921"/>
    </source>
</evidence>
<feature type="binding site" evidence="18">
    <location>
        <position position="299"/>
    </location>
    <ligand>
        <name>Mg(2+)</name>
        <dbReference type="ChEBI" id="CHEBI:18420"/>
        <label>2</label>
    </ligand>
</feature>
<dbReference type="Pfam" id="PF07478">
    <property type="entry name" value="Dala_Dala_lig_C"/>
    <property type="match status" value="1"/>
</dbReference>
<evidence type="ECO:0000256" key="9">
    <source>
        <dbReference type="ARBA" id="ARBA00022842"/>
    </source>
</evidence>
<dbReference type="InterPro" id="IPR013815">
    <property type="entry name" value="ATP_grasp_subdomain_1"/>
</dbReference>
<keyword evidence="7 17" id="KW-0547">Nucleotide-binding</keyword>
<sequence length="334" mass="37667">MSKFNVLLLCGGGSDEHDISLISAGYIQSRLETQPEISLKKLELDAKGQYSDTEGNVFQITHEGYLQHQTQNELNWNIDFVIPCFHGFPGETGDIQSFLTLLNLPYLGASAETSVCCFNKVTAKQWFTSLGIPNTPYLFLSEYTQATIETTEKAFDEWGSVFIKASSQGSSVGCYKVENKNDIENTLAQAFQYSPYVLVEKTILARELEVAVYEHNGEVVASLPGEIICDKNTFYDFDEKYSENSKARTDIEAKKLSKEITDKIRLLAIKAFVGMKLKHLARIDFFLTDKNDILLNEINTFPGMTPISMFPKMLENNGDNFAEFLLNTIKKETR</sequence>
<keyword evidence="13 15" id="KW-0961">Cell wall biogenesis/degradation</keyword>
<comment type="function">
    <text evidence="2 15">Cell wall formation.</text>
</comment>
<feature type="binding site" evidence="17">
    <location>
        <position position="120"/>
    </location>
    <ligand>
        <name>ATP</name>
        <dbReference type="ChEBI" id="CHEBI:30616"/>
    </ligand>
</feature>
<comment type="pathway">
    <text evidence="3 15">Cell wall biogenesis; peptidoglycan biosynthesis.</text>
</comment>
<dbReference type="PROSITE" id="PS50975">
    <property type="entry name" value="ATP_GRASP"/>
    <property type="match status" value="1"/>
</dbReference>
<dbReference type="PIRSF" id="PIRSF039102">
    <property type="entry name" value="Ddl/VanB"/>
    <property type="match status" value="1"/>
</dbReference>
<dbReference type="InterPro" id="IPR011761">
    <property type="entry name" value="ATP-grasp"/>
</dbReference>
<comment type="cofactor">
    <cofactor evidence="1">
        <name>Mn(2+)</name>
        <dbReference type="ChEBI" id="CHEBI:29035"/>
    </cofactor>
</comment>
<dbReference type="EMBL" id="QYYH01000176">
    <property type="protein sequence ID" value="RJY05994.1"/>
    <property type="molecule type" value="Genomic_DNA"/>
</dbReference>
<dbReference type="InterPro" id="IPR011127">
    <property type="entry name" value="Dala_Dala_lig_N"/>
</dbReference>
<keyword evidence="9 18" id="KW-0460">Magnesium</keyword>
<evidence type="ECO:0000259" key="20">
    <source>
        <dbReference type="PROSITE" id="PS50975"/>
    </source>
</evidence>
<evidence type="ECO:0000256" key="6">
    <source>
        <dbReference type="ARBA" id="ARBA00022723"/>
    </source>
</evidence>
<dbReference type="PANTHER" id="PTHR23132:SF25">
    <property type="entry name" value="D-ALANINE--D-ALANINE LIGASE A"/>
    <property type="match status" value="1"/>
</dbReference>
<dbReference type="EC" id="6.3.2.4" evidence="15"/>